<evidence type="ECO:0000256" key="8">
    <source>
        <dbReference type="SAM" id="Phobius"/>
    </source>
</evidence>
<keyword evidence="3" id="KW-0732">Signal</keyword>
<sequence>MRVELYGCPWRDGLVSYSMPEGEKRGTEVDFSDRTYDGFRDTYLHGGLGQLTDGITGDDNFRQDVSGFGRGYEWVGWKTDASHSRPIDITFEFEQVRNFSAAYIYCNNMYTREVQVFASAKIWFSVGGEHFQESPVTFSYIPDTFIEKARNVTVNLRNRIGRFVKVELHFASRWILISEVSFNSVPSIGNVTEEDPPAAPPVVSTAMNEDSLTNEYVGLVIGVLAAVILLLVVVIFIIVARNRRRKTTTHTILKQPVDNRVTINMKDLSYAQCSNGIMYNHSVILDESDPDNLMYQEPKDFKVTYLERYSNESTTSREYAVPDVTISATPNNLSLTSNNFPKTTLPKHYAATDVAKLQNLQGVSGNTVYAVPNIDLLNREEVKEIPHHRLHYLEKLGEGQFSELWQLDLQGNSDSVGNEVSEQESGDLFCGKRTIHQDSRFRHAPRPVLGRLLQNRRKGHQAPH</sequence>
<dbReference type="EMBL" id="IAAA01049481">
    <property type="protein sequence ID" value="LAA10670.1"/>
    <property type="molecule type" value="mRNA"/>
</dbReference>
<dbReference type="Gene3D" id="2.60.120.1190">
    <property type="match status" value="1"/>
</dbReference>
<keyword evidence="5 8" id="KW-0472">Membrane</keyword>
<evidence type="ECO:0000256" key="3">
    <source>
        <dbReference type="ARBA" id="ARBA00022729"/>
    </source>
</evidence>
<name>A0A2L2YTA5_PARTP</name>
<proteinExistence type="evidence at transcript level"/>
<feature type="transmembrane region" description="Helical" evidence="8">
    <location>
        <begin position="216"/>
        <end position="240"/>
    </location>
</feature>
<evidence type="ECO:0000256" key="1">
    <source>
        <dbReference type="ARBA" id="ARBA00004479"/>
    </source>
</evidence>
<dbReference type="Pfam" id="PF21114">
    <property type="entry name" value="DDR1-2_DS-like"/>
    <property type="match status" value="1"/>
</dbReference>
<dbReference type="GO" id="GO:0016020">
    <property type="term" value="C:membrane"/>
    <property type="evidence" value="ECO:0007669"/>
    <property type="project" value="UniProtKB-SubCell"/>
</dbReference>
<keyword evidence="2 8" id="KW-0812">Transmembrane</keyword>
<keyword evidence="7" id="KW-0325">Glycoprotein</keyword>
<protein>
    <submittedName>
        <fullName evidence="10">Discoidin domain-containing receptor 2</fullName>
    </submittedName>
</protein>
<keyword evidence="4 8" id="KW-1133">Transmembrane helix</keyword>
<dbReference type="AlphaFoldDB" id="A0A2L2YTA5"/>
<evidence type="ECO:0000256" key="7">
    <source>
        <dbReference type="ARBA" id="ARBA00023180"/>
    </source>
</evidence>
<evidence type="ECO:0000259" key="9">
    <source>
        <dbReference type="Pfam" id="PF21114"/>
    </source>
</evidence>
<dbReference type="OrthoDB" id="6071166at2759"/>
<dbReference type="EMBL" id="IAAA01049482">
    <property type="protein sequence ID" value="LAA10673.1"/>
    <property type="molecule type" value="mRNA"/>
</dbReference>
<organism evidence="10">
    <name type="scientific">Parasteatoda tepidariorum</name>
    <name type="common">Common house spider</name>
    <name type="synonym">Achaearanea tepidariorum</name>
    <dbReference type="NCBI Taxonomy" id="114398"/>
    <lineage>
        <taxon>Eukaryota</taxon>
        <taxon>Metazoa</taxon>
        <taxon>Ecdysozoa</taxon>
        <taxon>Arthropoda</taxon>
        <taxon>Chelicerata</taxon>
        <taxon>Arachnida</taxon>
        <taxon>Araneae</taxon>
        <taxon>Araneomorphae</taxon>
        <taxon>Entelegynae</taxon>
        <taxon>Araneoidea</taxon>
        <taxon>Theridiidae</taxon>
        <taxon>Parasteatoda</taxon>
    </lineage>
</organism>
<evidence type="ECO:0000313" key="10">
    <source>
        <dbReference type="EMBL" id="LAA10670.1"/>
    </source>
</evidence>
<accession>A0A2L2YTA5</accession>
<comment type="subcellular location">
    <subcellularLocation>
        <location evidence="1">Membrane</location>
        <topology evidence="1">Single-pass type I membrane protein</topology>
    </subcellularLocation>
</comment>
<evidence type="ECO:0000256" key="6">
    <source>
        <dbReference type="ARBA" id="ARBA00023157"/>
    </source>
</evidence>
<evidence type="ECO:0000256" key="2">
    <source>
        <dbReference type="ARBA" id="ARBA00022692"/>
    </source>
</evidence>
<evidence type="ECO:0000256" key="5">
    <source>
        <dbReference type="ARBA" id="ARBA00023136"/>
    </source>
</evidence>
<dbReference type="InterPro" id="IPR048525">
    <property type="entry name" value="DDR1-2_DS-like"/>
</dbReference>
<keyword evidence="6" id="KW-1015">Disulfide bond</keyword>
<feature type="domain" description="Discoidin" evidence="9">
    <location>
        <begin position="13"/>
        <end position="184"/>
    </location>
</feature>
<evidence type="ECO:0000256" key="4">
    <source>
        <dbReference type="ARBA" id="ARBA00022989"/>
    </source>
</evidence>
<keyword evidence="10" id="KW-0675">Receptor</keyword>
<reference evidence="10" key="1">
    <citation type="journal article" date="2016" name="Mol. Ecol. Resour.">
        <title>Evaluation of the impact of RNA preservation methods of spiders for de novo transcriptome assembly.</title>
        <authorList>
            <person name="Kono N."/>
            <person name="Nakamura H."/>
            <person name="Ito Y."/>
            <person name="Tomita M."/>
            <person name="Arakawa K."/>
        </authorList>
    </citation>
    <scope>NUCLEOTIDE SEQUENCE</scope>
    <source>
        <tissue evidence="10">Whole body</tissue>
    </source>
</reference>